<dbReference type="AlphaFoldDB" id="A0A0D0GMU5"/>
<comment type="caution">
    <text evidence="5">The sequence shown here is derived from an EMBL/GenBank/DDBJ whole genome shotgun (WGS) entry which is preliminary data.</text>
</comment>
<evidence type="ECO:0000256" key="3">
    <source>
        <dbReference type="ARBA" id="ARBA00023163"/>
    </source>
</evidence>
<evidence type="ECO:0000259" key="4">
    <source>
        <dbReference type="PROSITE" id="PS01124"/>
    </source>
</evidence>
<protein>
    <recommendedName>
        <fullName evidence="4">HTH araC/xylS-type domain-containing protein</fullName>
    </recommendedName>
</protein>
<dbReference type="STRING" id="1503925.TH53_09400"/>
<evidence type="ECO:0000313" key="6">
    <source>
        <dbReference type="Proteomes" id="UP000032049"/>
    </source>
</evidence>
<evidence type="ECO:0000256" key="2">
    <source>
        <dbReference type="ARBA" id="ARBA00023125"/>
    </source>
</evidence>
<name>A0A0D0GMU5_9SPHI</name>
<organism evidence="5 6">
    <name type="scientific">Pedobacter lusitanus</name>
    <dbReference type="NCBI Taxonomy" id="1503925"/>
    <lineage>
        <taxon>Bacteria</taxon>
        <taxon>Pseudomonadati</taxon>
        <taxon>Bacteroidota</taxon>
        <taxon>Sphingobacteriia</taxon>
        <taxon>Sphingobacteriales</taxon>
        <taxon>Sphingobacteriaceae</taxon>
        <taxon>Pedobacter</taxon>
    </lineage>
</organism>
<gene>
    <name evidence="5" type="ORF">TH53_09400</name>
</gene>
<dbReference type="GO" id="GO:0043565">
    <property type="term" value="F:sequence-specific DNA binding"/>
    <property type="evidence" value="ECO:0007669"/>
    <property type="project" value="InterPro"/>
</dbReference>
<dbReference type="Proteomes" id="UP000032049">
    <property type="component" value="Unassembled WGS sequence"/>
</dbReference>
<reference evidence="5 6" key="1">
    <citation type="submission" date="2015-01" db="EMBL/GenBank/DDBJ databases">
        <title>Draft genome sequence of Pedobacter sp. NL19 isolated from sludge of an effluent treatment pond in an abandoned uranium mine.</title>
        <authorList>
            <person name="Santos T."/>
            <person name="Caetano T."/>
            <person name="Covas C."/>
            <person name="Cruz A."/>
            <person name="Mendo S."/>
        </authorList>
    </citation>
    <scope>NUCLEOTIDE SEQUENCE [LARGE SCALE GENOMIC DNA]</scope>
    <source>
        <strain evidence="5 6">NL19</strain>
    </source>
</reference>
<dbReference type="PROSITE" id="PS01124">
    <property type="entry name" value="HTH_ARAC_FAMILY_2"/>
    <property type="match status" value="1"/>
</dbReference>
<dbReference type="InterPro" id="IPR018060">
    <property type="entry name" value="HTH_AraC"/>
</dbReference>
<dbReference type="SUPFAM" id="SSF46689">
    <property type="entry name" value="Homeodomain-like"/>
    <property type="match status" value="1"/>
</dbReference>
<dbReference type="PANTHER" id="PTHR43280">
    <property type="entry name" value="ARAC-FAMILY TRANSCRIPTIONAL REGULATOR"/>
    <property type="match status" value="1"/>
</dbReference>
<keyword evidence="2" id="KW-0238">DNA-binding</keyword>
<keyword evidence="3" id="KW-0804">Transcription</keyword>
<dbReference type="Gene3D" id="1.10.10.60">
    <property type="entry name" value="Homeodomain-like"/>
    <property type="match status" value="1"/>
</dbReference>
<sequence>MDPSKFLVFPLCDCPKNYMQSTVRQEYFEMIWFSYKNNDTAADENPAAEQFVCLIPPFRSVMISTEDKKGHLIAFKRDYLEEDDKEYAMDIFNLFNRQGQFSMLSIDPETAHRFTHLHALITEEYQNPYGTYLVLKSLLKVFLLNLVRLNQHAFLNQDINQKRVYEFIMLMDRYYHKERKASFYAEKIGISEKRLNQILKEKMNKTLTQLLHIRLIVEAKRKLISSERTIKEIAYELNFEDRAYFSRFFKKQTGLTAEQFRLSTTDTATDLNKD</sequence>
<keyword evidence="6" id="KW-1185">Reference proteome</keyword>
<dbReference type="SMART" id="SM00342">
    <property type="entry name" value="HTH_ARAC"/>
    <property type="match status" value="1"/>
</dbReference>
<evidence type="ECO:0000256" key="1">
    <source>
        <dbReference type="ARBA" id="ARBA00023015"/>
    </source>
</evidence>
<dbReference type="Pfam" id="PF12833">
    <property type="entry name" value="HTH_18"/>
    <property type="match status" value="1"/>
</dbReference>
<feature type="domain" description="HTH araC/xylS-type" evidence="4">
    <location>
        <begin position="165"/>
        <end position="263"/>
    </location>
</feature>
<evidence type="ECO:0000313" key="5">
    <source>
        <dbReference type="EMBL" id="KIO77505.1"/>
    </source>
</evidence>
<dbReference type="GO" id="GO:0003700">
    <property type="term" value="F:DNA-binding transcription factor activity"/>
    <property type="evidence" value="ECO:0007669"/>
    <property type="project" value="InterPro"/>
</dbReference>
<dbReference type="EMBL" id="JXRA01000034">
    <property type="protein sequence ID" value="KIO77505.1"/>
    <property type="molecule type" value="Genomic_DNA"/>
</dbReference>
<dbReference type="PANTHER" id="PTHR43280:SF32">
    <property type="entry name" value="TRANSCRIPTIONAL REGULATORY PROTEIN"/>
    <property type="match status" value="1"/>
</dbReference>
<keyword evidence="1" id="KW-0805">Transcription regulation</keyword>
<accession>A0A0D0GMU5</accession>
<proteinExistence type="predicted"/>
<dbReference type="InterPro" id="IPR009057">
    <property type="entry name" value="Homeodomain-like_sf"/>
</dbReference>